<dbReference type="EMBL" id="JBELQE010000049">
    <property type="protein sequence ID" value="MER2249833.1"/>
    <property type="molecule type" value="Genomic_DNA"/>
</dbReference>
<evidence type="ECO:0000313" key="2">
    <source>
        <dbReference type="EMBL" id="MER2249833.1"/>
    </source>
</evidence>
<proteinExistence type="predicted"/>
<dbReference type="Proteomes" id="UP001480955">
    <property type="component" value="Unassembled WGS sequence"/>
</dbReference>
<keyword evidence="3" id="KW-1185">Reference proteome</keyword>
<comment type="caution">
    <text evidence="2">The sequence shown here is derived from an EMBL/GenBank/DDBJ whole genome shotgun (WGS) entry which is preliminary data.</text>
</comment>
<feature type="region of interest" description="Disordered" evidence="1">
    <location>
        <begin position="1"/>
        <end position="63"/>
    </location>
</feature>
<organism evidence="2 3">
    <name type="scientific">Methylorubrum podarium</name>
    <dbReference type="NCBI Taxonomy" id="200476"/>
    <lineage>
        <taxon>Bacteria</taxon>
        <taxon>Pseudomonadati</taxon>
        <taxon>Pseudomonadota</taxon>
        <taxon>Alphaproteobacteria</taxon>
        <taxon>Hyphomicrobiales</taxon>
        <taxon>Methylobacteriaceae</taxon>
        <taxon>Methylorubrum</taxon>
    </lineage>
</organism>
<gene>
    <name evidence="2" type="ORF">ABS772_07880</name>
</gene>
<sequence>MTKDKQPDRTAASLAFVSDRNYPENLDHTSDQPVADEQDTEEHHQKPTVSPTNAFEGFGSFSG</sequence>
<feature type="compositionally biased region" description="Basic and acidic residues" evidence="1">
    <location>
        <begin position="21"/>
        <end position="30"/>
    </location>
</feature>
<accession>A0ABV1QKB2</accession>
<name>A0ABV1QKB2_9HYPH</name>
<protein>
    <submittedName>
        <fullName evidence="2">Uncharacterized protein</fullName>
    </submittedName>
</protein>
<evidence type="ECO:0000256" key="1">
    <source>
        <dbReference type="SAM" id="MobiDB-lite"/>
    </source>
</evidence>
<evidence type="ECO:0000313" key="3">
    <source>
        <dbReference type="Proteomes" id="UP001480955"/>
    </source>
</evidence>
<dbReference type="RefSeq" id="WP_350393550.1">
    <property type="nucleotide sequence ID" value="NZ_JBELQE010000049.1"/>
</dbReference>
<reference evidence="2 3" key="1">
    <citation type="submission" date="2024-06" db="EMBL/GenBank/DDBJ databases">
        <authorList>
            <person name="Campbell A.G."/>
        </authorList>
    </citation>
    <scope>NUCLEOTIDE SEQUENCE [LARGE SCALE GENOMIC DNA]</scope>
    <source>
        <strain evidence="2 3">EM12</strain>
    </source>
</reference>